<name>A0A2T9Z1P9_9FUNG</name>
<accession>A0A2T9Z1P9</accession>
<evidence type="ECO:0000313" key="1">
    <source>
        <dbReference type="EMBL" id="PVU98517.1"/>
    </source>
</evidence>
<evidence type="ECO:0000313" key="2">
    <source>
        <dbReference type="Proteomes" id="UP000245699"/>
    </source>
</evidence>
<keyword evidence="2" id="KW-1185">Reference proteome</keyword>
<dbReference type="Proteomes" id="UP000245699">
    <property type="component" value="Unassembled WGS sequence"/>
</dbReference>
<proteinExistence type="predicted"/>
<comment type="caution">
    <text evidence="1">The sequence shown here is derived from an EMBL/GenBank/DDBJ whole genome shotgun (WGS) entry which is preliminary data.</text>
</comment>
<dbReference type="EMBL" id="MBFT01000076">
    <property type="protein sequence ID" value="PVU98517.1"/>
    <property type="molecule type" value="Genomic_DNA"/>
</dbReference>
<dbReference type="OrthoDB" id="1708823at2759"/>
<sequence length="143" mass="15511">MTLGWGCGCKDREPDVNPWDWPVVARDCQGNMQVCKLNCNNTKGRSQDCFVDCDKVWKCNTMDSPVSYTNVTNVNDKPAYSGPEVTYSGNIPGTNITAPVQITSTKETPTTGKPKNAKSSGKSEKTINIIIFVVCLVGALVCV</sequence>
<organism evidence="1 2">
    <name type="scientific">Furculomyces boomerangus</name>
    <dbReference type="NCBI Taxonomy" id="61424"/>
    <lineage>
        <taxon>Eukaryota</taxon>
        <taxon>Fungi</taxon>
        <taxon>Fungi incertae sedis</taxon>
        <taxon>Zoopagomycota</taxon>
        <taxon>Kickxellomycotina</taxon>
        <taxon>Harpellomycetes</taxon>
        <taxon>Harpellales</taxon>
        <taxon>Harpellaceae</taxon>
        <taxon>Furculomyces</taxon>
    </lineage>
</organism>
<dbReference type="AlphaFoldDB" id="A0A2T9Z1P9"/>
<reference evidence="1 2" key="1">
    <citation type="journal article" date="2018" name="MBio">
        <title>Comparative Genomics Reveals the Core Gene Toolbox for the Fungus-Insect Symbiosis.</title>
        <authorList>
            <person name="Wang Y."/>
            <person name="Stata M."/>
            <person name="Wang W."/>
            <person name="Stajich J.E."/>
            <person name="White M.M."/>
            <person name="Moncalvo J.M."/>
        </authorList>
    </citation>
    <scope>NUCLEOTIDE SEQUENCE [LARGE SCALE GENOMIC DNA]</scope>
    <source>
        <strain evidence="1 2">AUS-77-4</strain>
    </source>
</reference>
<gene>
    <name evidence="1" type="ORF">BB559_001495</name>
</gene>
<protein>
    <submittedName>
        <fullName evidence="1">Uncharacterized protein</fullName>
    </submittedName>
</protein>